<feature type="transmembrane region" description="Helical" evidence="3">
    <location>
        <begin position="211"/>
        <end position="233"/>
    </location>
</feature>
<dbReference type="GeneID" id="112685614"/>
<dbReference type="Pfam" id="PF15993">
    <property type="entry name" value="Fuseless"/>
    <property type="match status" value="1"/>
</dbReference>
<dbReference type="InterPro" id="IPR032751">
    <property type="entry name" value="Fuseless"/>
</dbReference>
<feature type="transmembrane region" description="Helical" evidence="3">
    <location>
        <begin position="253"/>
        <end position="274"/>
    </location>
</feature>
<feature type="transmembrane region" description="Helical" evidence="3">
    <location>
        <begin position="153"/>
        <end position="173"/>
    </location>
</feature>
<dbReference type="GO" id="GO:0042734">
    <property type="term" value="C:presynaptic membrane"/>
    <property type="evidence" value="ECO:0007669"/>
    <property type="project" value="TreeGrafter"/>
</dbReference>
<name>A0A8B8FQW0_9HEMI</name>
<keyword evidence="3" id="KW-0812">Transmembrane</keyword>
<feature type="transmembrane region" description="Helical" evidence="3">
    <location>
        <begin position="86"/>
        <end position="107"/>
    </location>
</feature>
<keyword evidence="1" id="KW-0175">Coiled coil</keyword>
<dbReference type="AlphaFoldDB" id="A0A8B8FQW0"/>
<evidence type="ECO:0000313" key="4">
    <source>
        <dbReference type="Proteomes" id="UP000694846"/>
    </source>
</evidence>
<feature type="coiled-coil region" evidence="1">
    <location>
        <begin position="370"/>
        <end position="397"/>
    </location>
</feature>
<gene>
    <name evidence="5 6" type="primary">LOC112685614</name>
</gene>
<keyword evidence="4" id="KW-1185">Reference proteome</keyword>
<feature type="compositionally biased region" description="Polar residues" evidence="2">
    <location>
        <begin position="1"/>
        <end position="11"/>
    </location>
</feature>
<evidence type="ECO:0000256" key="1">
    <source>
        <dbReference type="SAM" id="Coils"/>
    </source>
</evidence>
<feature type="transmembrane region" description="Helical" evidence="3">
    <location>
        <begin position="119"/>
        <end position="141"/>
    </location>
</feature>
<dbReference type="GO" id="GO:0070073">
    <property type="term" value="P:clustering of voltage-gated calcium channels"/>
    <property type="evidence" value="ECO:0007669"/>
    <property type="project" value="TreeGrafter"/>
</dbReference>
<dbReference type="OrthoDB" id="45313at2759"/>
<keyword evidence="3" id="KW-1133">Transmembrane helix</keyword>
<dbReference type="Proteomes" id="UP000694846">
    <property type="component" value="Unplaced"/>
</dbReference>
<feature type="compositionally biased region" description="Low complexity" evidence="2">
    <location>
        <begin position="12"/>
        <end position="30"/>
    </location>
</feature>
<keyword evidence="3" id="KW-0472">Membrane</keyword>
<dbReference type="CTD" id="33765"/>
<feature type="region of interest" description="Disordered" evidence="2">
    <location>
        <begin position="1"/>
        <end position="34"/>
    </location>
</feature>
<evidence type="ECO:0000256" key="2">
    <source>
        <dbReference type="SAM" id="MobiDB-lite"/>
    </source>
</evidence>
<dbReference type="GO" id="GO:0007274">
    <property type="term" value="P:neuromuscular synaptic transmission"/>
    <property type="evidence" value="ECO:0007669"/>
    <property type="project" value="TreeGrafter"/>
</dbReference>
<feature type="transmembrane region" description="Helical" evidence="3">
    <location>
        <begin position="286"/>
        <end position="310"/>
    </location>
</feature>
<evidence type="ECO:0000313" key="5">
    <source>
        <dbReference type="RefSeq" id="XP_025413334.1"/>
    </source>
</evidence>
<dbReference type="PANTHER" id="PTHR35270:SF2">
    <property type="entry name" value="FUSELESS, ISOFORM A"/>
    <property type="match status" value="1"/>
</dbReference>
<proteinExistence type="predicted"/>
<dbReference type="GO" id="GO:0007270">
    <property type="term" value="P:neuron-neuron synaptic transmission"/>
    <property type="evidence" value="ECO:0007669"/>
    <property type="project" value="TreeGrafter"/>
</dbReference>
<feature type="transmembrane region" description="Helical" evidence="3">
    <location>
        <begin position="322"/>
        <end position="339"/>
    </location>
</feature>
<evidence type="ECO:0000256" key="3">
    <source>
        <dbReference type="SAM" id="Phobius"/>
    </source>
</evidence>
<reference evidence="5 6" key="1">
    <citation type="submission" date="2025-04" db="UniProtKB">
        <authorList>
            <consortium name="RefSeq"/>
        </authorList>
    </citation>
    <scope>IDENTIFICATION</scope>
    <source>
        <tissue evidence="5 6">Whole body</tissue>
    </source>
</reference>
<dbReference type="PANTHER" id="PTHR35270">
    <property type="entry name" value="FUSELESS, ISOFORM A"/>
    <property type="match status" value="1"/>
</dbReference>
<sequence>MTTDGQHVGSGQLQHQQQHQQLQHQHQDQQPQRRRRTGCSDLDWAYCALSVLDVLLHVFVASTFVIGIWRASYELFVYYHDQVNPWLATGGSVIVQLLLSIMSDPLVRYFKRKNHSKIAFWVISRAYIYARFVIGMIMYVYQEWLLEVTLSHVHIAVPPNVVLIIAIGILGAFRMMATIMGPPTCGFEFDPKPEVIFQFDRMFWPEDGTGSWLYVLDSFFSVCIIGSLVVIVWRGVWNLMDQYLYPKDMNTTAILSLVIGYSVVLTAFALQPFVKKLVNKVSGLKRILAVDVYLLFSFFGAVNVWRGVWIMLDEHFIPDAPITSYWVSHIACFGFLVLLNSSNSILVRGVYIDAEEDGTQCVDFPCYYVRLLVQKRKQRKQKRVKEEEEEEEEGKEMMPVKVEVNENFEKILITGENGSITMLNEMKETLNSAKIV</sequence>
<evidence type="ECO:0000313" key="6">
    <source>
        <dbReference type="RefSeq" id="XP_025413336.1"/>
    </source>
</evidence>
<dbReference type="RefSeq" id="XP_025413336.1">
    <property type="nucleotide sequence ID" value="XM_025557551.1"/>
</dbReference>
<organism evidence="4 5">
    <name type="scientific">Sipha flava</name>
    <name type="common">yellow sugarcane aphid</name>
    <dbReference type="NCBI Taxonomy" id="143950"/>
    <lineage>
        <taxon>Eukaryota</taxon>
        <taxon>Metazoa</taxon>
        <taxon>Ecdysozoa</taxon>
        <taxon>Arthropoda</taxon>
        <taxon>Hexapoda</taxon>
        <taxon>Insecta</taxon>
        <taxon>Pterygota</taxon>
        <taxon>Neoptera</taxon>
        <taxon>Paraneoptera</taxon>
        <taxon>Hemiptera</taxon>
        <taxon>Sternorrhyncha</taxon>
        <taxon>Aphidomorpha</taxon>
        <taxon>Aphidoidea</taxon>
        <taxon>Aphididae</taxon>
        <taxon>Sipha</taxon>
    </lineage>
</organism>
<protein>
    <submittedName>
        <fullName evidence="5 6">Uncharacterized protein LOC112685614 isoform X1</fullName>
    </submittedName>
</protein>
<accession>A0A8B8FQW0</accession>
<feature type="transmembrane region" description="Helical" evidence="3">
    <location>
        <begin position="44"/>
        <end position="66"/>
    </location>
</feature>
<dbReference type="RefSeq" id="XP_025413334.1">
    <property type="nucleotide sequence ID" value="XM_025557549.1"/>
</dbReference>